<organism evidence="1 2">
    <name type="scientific">Tanacetum coccineum</name>
    <dbReference type="NCBI Taxonomy" id="301880"/>
    <lineage>
        <taxon>Eukaryota</taxon>
        <taxon>Viridiplantae</taxon>
        <taxon>Streptophyta</taxon>
        <taxon>Embryophyta</taxon>
        <taxon>Tracheophyta</taxon>
        <taxon>Spermatophyta</taxon>
        <taxon>Magnoliopsida</taxon>
        <taxon>eudicotyledons</taxon>
        <taxon>Gunneridae</taxon>
        <taxon>Pentapetalae</taxon>
        <taxon>asterids</taxon>
        <taxon>campanulids</taxon>
        <taxon>Asterales</taxon>
        <taxon>Asteraceae</taxon>
        <taxon>Asteroideae</taxon>
        <taxon>Anthemideae</taxon>
        <taxon>Anthemidinae</taxon>
        <taxon>Tanacetum</taxon>
    </lineage>
</organism>
<evidence type="ECO:0008006" key="3">
    <source>
        <dbReference type="Google" id="ProtNLM"/>
    </source>
</evidence>
<evidence type="ECO:0000313" key="2">
    <source>
        <dbReference type="Proteomes" id="UP001151760"/>
    </source>
</evidence>
<gene>
    <name evidence="1" type="ORF">Tco_0877214</name>
</gene>
<comment type="caution">
    <text evidence="1">The sequence shown here is derived from an EMBL/GenBank/DDBJ whole genome shotgun (WGS) entry which is preliminary data.</text>
</comment>
<proteinExistence type="predicted"/>
<sequence length="228" mass="26373">MIPGRQSRRSARNVLAERLHGLEQQMERKGDENLYFMDRIWFLLVGSVMDEAHASMYLVHPGADKTYYNLGDILRWMTYLVVLADAVESVRDAIRCRSPVLWAEIRESSLTGLELVQETIDKVVLVKEKPKMERDRQKSYVDYRRKPLEFEVGDRVLLKVMPWKGVVHFAKEGERDHLIVVDRDSDFKKSFIDAHLSCDDIHDVTPSRFALARCKIGIRTLVIGEVGV</sequence>
<dbReference type="Proteomes" id="UP001151760">
    <property type="component" value="Unassembled WGS sequence"/>
</dbReference>
<reference evidence="1" key="1">
    <citation type="journal article" date="2022" name="Int. J. Mol. Sci.">
        <title>Draft Genome of Tanacetum Coccineum: Genomic Comparison of Closely Related Tanacetum-Family Plants.</title>
        <authorList>
            <person name="Yamashiro T."/>
            <person name="Shiraishi A."/>
            <person name="Nakayama K."/>
            <person name="Satake H."/>
        </authorList>
    </citation>
    <scope>NUCLEOTIDE SEQUENCE</scope>
</reference>
<dbReference type="EMBL" id="BQNB010013642">
    <property type="protein sequence ID" value="GJT18508.1"/>
    <property type="molecule type" value="Genomic_DNA"/>
</dbReference>
<reference evidence="1" key="2">
    <citation type="submission" date="2022-01" db="EMBL/GenBank/DDBJ databases">
        <authorList>
            <person name="Yamashiro T."/>
            <person name="Shiraishi A."/>
            <person name="Satake H."/>
            <person name="Nakayama K."/>
        </authorList>
    </citation>
    <scope>NUCLEOTIDE SEQUENCE</scope>
</reference>
<evidence type="ECO:0000313" key="1">
    <source>
        <dbReference type="EMBL" id="GJT18508.1"/>
    </source>
</evidence>
<name>A0ABQ5BXP6_9ASTR</name>
<accession>A0ABQ5BXP6</accession>
<keyword evidence="2" id="KW-1185">Reference proteome</keyword>
<protein>
    <recommendedName>
        <fullName evidence="3">Reverse transcriptase domain-containing protein</fullName>
    </recommendedName>
</protein>